<dbReference type="AlphaFoldDB" id="A0AAJ0F8W0"/>
<sequence>MSSTPYLCAACTRALRRPPRSRLTSPSTRQLSHSSRRRSLPPSNNNNNHAAPATPEPPSSEPETSEKGAMTRRLEEATESALLEGTRASRRTILSEAGFSEDLRDKLLAKLADAQFSTEHASALSQAGLGATKIPAAAGEGTRHVAAAQPWTGEEATEDAVLRMLNDARKPLGPGQRGKVRAPEVVVPVDLRIRGSGGSRDRGVRVASARDRAQAYAGMGLKEEKGLSQEEREALRKEFRERFRPGARGMPSSVTGLAALANERIEDAIARGQFKNIPRGPGVERDARADNPFIDTTEYIMNKMIKRQEIVPPWIEKQQELLKAATVFRKRLRNDWRRHAARMIASRGGTLQEQMDRATAYARAEEAYNPRRTPVEQISVPTNSTDDVVMARIRQQTTPSDESPAAAAKEEQAVVVSTRPFRDPDWEAAEKSYMELAIANLNAITRSYNLMAPELAKKPYFSLQRELDSCYAEVAPELAREIEVRATAPPVKTAQGMGMGRTKGILELLGGGGDGDGGGRARERVVYDSPAPHYGLKEFWRDLWGK</sequence>
<name>A0AAJ0F8W0_9PEZI</name>
<protein>
    <recommendedName>
        <fullName evidence="2">DnaJ homologue subfamily C member 28 conserved domain-containing protein</fullName>
    </recommendedName>
</protein>
<dbReference type="EMBL" id="MU839835">
    <property type="protein sequence ID" value="KAK1754753.1"/>
    <property type="molecule type" value="Genomic_DNA"/>
</dbReference>
<feature type="region of interest" description="Disordered" evidence="1">
    <location>
        <begin position="15"/>
        <end position="85"/>
    </location>
</feature>
<proteinExistence type="predicted"/>
<feature type="compositionally biased region" description="Low complexity" evidence="1">
    <location>
        <begin position="21"/>
        <end position="33"/>
    </location>
</feature>
<keyword evidence="4" id="KW-1185">Reference proteome</keyword>
<evidence type="ECO:0000313" key="3">
    <source>
        <dbReference type="EMBL" id="KAK1754753.1"/>
    </source>
</evidence>
<feature type="domain" description="DnaJ homologue subfamily C member 28 conserved" evidence="2">
    <location>
        <begin position="260"/>
        <end position="329"/>
    </location>
</feature>
<gene>
    <name evidence="3" type="ORF">QBC47DRAFT_384853</name>
</gene>
<evidence type="ECO:0000256" key="1">
    <source>
        <dbReference type="SAM" id="MobiDB-lite"/>
    </source>
</evidence>
<evidence type="ECO:0000313" key="4">
    <source>
        <dbReference type="Proteomes" id="UP001239445"/>
    </source>
</evidence>
<reference evidence="3" key="1">
    <citation type="submission" date="2023-06" db="EMBL/GenBank/DDBJ databases">
        <title>Genome-scale phylogeny and comparative genomics of the fungal order Sordariales.</title>
        <authorList>
            <consortium name="Lawrence Berkeley National Laboratory"/>
            <person name="Hensen N."/>
            <person name="Bonometti L."/>
            <person name="Westerberg I."/>
            <person name="Brannstrom I.O."/>
            <person name="Guillou S."/>
            <person name="Cros-Aarteil S."/>
            <person name="Calhoun S."/>
            <person name="Haridas S."/>
            <person name="Kuo A."/>
            <person name="Mondo S."/>
            <person name="Pangilinan J."/>
            <person name="Riley R."/>
            <person name="Labutti K."/>
            <person name="Andreopoulos B."/>
            <person name="Lipzen A."/>
            <person name="Chen C."/>
            <person name="Yanf M."/>
            <person name="Daum C."/>
            <person name="Ng V."/>
            <person name="Clum A."/>
            <person name="Steindorff A."/>
            <person name="Ohm R."/>
            <person name="Martin F."/>
            <person name="Silar P."/>
            <person name="Natvig D."/>
            <person name="Lalanne C."/>
            <person name="Gautier V."/>
            <person name="Ament-Velasquez S.L."/>
            <person name="Kruys A."/>
            <person name="Hutchinson M.I."/>
            <person name="Powell A.J."/>
            <person name="Barry K."/>
            <person name="Miller A.N."/>
            <person name="Grigoriev I.V."/>
            <person name="Debuchy R."/>
            <person name="Gladieux P."/>
            <person name="Thoren M.H."/>
            <person name="Johannesson H."/>
        </authorList>
    </citation>
    <scope>NUCLEOTIDE SEQUENCE</scope>
    <source>
        <strain evidence="3">PSN4</strain>
    </source>
</reference>
<dbReference type="InterPro" id="IPR018961">
    <property type="entry name" value="DnaJ_homolog_subfam-C_membr-28"/>
</dbReference>
<dbReference type="PANTHER" id="PTHR39394:SF1">
    <property type="entry name" value="DNAJ HOMOLOGUE SUBFAMILY C MEMBER 28 CONSERVED DOMAIN-CONTAINING PROTEIN"/>
    <property type="match status" value="1"/>
</dbReference>
<dbReference type="Proteomes" id="UP001239445">
    <property type="component" value="Unassembled WGS sequence"/>
</dbReference>
<dbReference type="PANTHER" id="PTHR39394">
    <property type="entry name" value="YALI0E31793P"/>
    <property type="match status" value="1"/>
</dbReference>
<feature type="compositionally biased region" description="Low complexity" evidence="1">
    <location>
        <begin position="40"/>
        <end position="53"/>
    </location>
</feature>
<dbReference type="Pfam" id="PF09350">
    <property type="entry name" value="DJC28_CD"/>
    <property type="match status" value="1"/>
</dbReference>
<comment type="caution">
    <text evidence="3">The sequence shown here is derived from an EMBL/GenBank/DDBJ whole genome shotgun (WGS) entry which is preliminary data.</text>
</comment>
<evidence type="ECO:0000259" key="2">
    <source>
        <dbReference type="Pfam" id="PF09350"/>
    </source>
</evidence>
<organism evidence="3 4">
    <name type="scientific">Echria macrotheca</name>
    <dbReference type="NCBI Taxonomy" id="438768"/>
    <lineage>
        <taxon>Eukaryota</taxon>
        <taxon>Fungi</taxon>
        <taxon>Dikarya</taxon>
        <taxon>Ascomycota</taxon>
        <taxon>Pezizomycotina</taxon>
        <taxon>Sordariomycetes</taxon>
        <taxon>Sordariomycetidae</taxon>
        <taxon>Sordariales</taxon>
        <taxon>Schizotheciaceae</taxon>
        <taxon>Echria</taxon>
    </lineage>
</organism>
<accession>A0AAJ0F8W0</accession>